<dbReference type="InterPro" id="IPR056693">
    <property type="entry name" value="DUF7791"/>
</dbReference>
<reference evidence="7 8" key="1">
    <citation type="submission" date="2020-05" db="EMBL/GenBank/DDBJ databases">
        <title>Identification and distribution of gene clusters putatively required for synthesis of sphingolipid metabolism inhibitors in phylogenetically diverse species of the filamentous fungus Fusarium.</title>
        <authorList>
            <person name="Kim H.-S."/>
            <person name="Busman M."/>
            <person name="Brown D.W."/>
            <person name="Divon H."/>
            <person name="Uhlig S."/>
            <person name="Proctor R.H."/>
        </authorList>
    </citation>
    <scope>NUCLEOTIDE SEQUENCE [LARGE SCALE GENOMIC DNA]</scope>
    <source>
        <strain evidence="7 8">NRRL 25311</strain>
    </source>
</reference>
<evidence type="ECO:0000256" key="2">
    <source>
        <dbReference type="ARBA" id="ARBA00010421"/>
    </source>
</evidence>
<dbReference type="SUPFAM" id="SSF52540">
    <property type="entry name" value="P-loop containing nucleoside triphosphate hydrolases"/>
    <property type="match status" value="1"/>
</dbReference>
<dbReference type="PANTHER" id="PTHR10039:SF5">
    <property type="entry name" value="NACHT DOMAIN-CONTAINING PROTEIN"/>
    <property type="match status" value="1"/>
</dbReference>
<dbReference type="Proteomes" id="UP000562682">
    <property type="component" value="Unassembled WGS sequence"/>
</dbReference>
<proteinExistence type="inferred from homology"/>
<evidence type="ECO:0000259" key="5">
    <source>
        <dbReference type="Pfam" id="PF24883"/>
    </source>
</evidence>
<evidence type="ECO:0000256" key="4">
    <source>
        <dbReference type="ARBA" id="ARBA00022737"/>
    </source>
</evidence>
<dbReference type="InterPro" id="IPR056884">
    <property type="entry name" value="NPHP3-like_N"/>
</dbReference>
<name>A0A8H5TPA3_9HYPO</name>
<evidence type="ECO:0000259" key="6">
    <source>
        <dbReference type="Pfam" id="PF25053"/>
    </source>
</evidence>
<protein>
    <submittedName>
        <fullName evidence="7">Heterokaryon incompatibility protein het-E-1</fullName>
    </submittedName>
</protein>
<evidence type="ECO:0000256" key="1">
    <source>
        <dbReference type="ARBA" id="ARBA00004613"/>
    </source>
</evidence>
<evidence type="ECO:0000313" key="8">
    <source>
        <dbReference type="Proteomes" id="UP000562682"/>
    </source>
</evidence>
<keyword evidence="8" id="KW-1185">Reference proteome</keyword>
<sequence>MDPVSVLGIASGVITFVDFATKVISTSKEIFQSTQGATLDNCTLEDVCERLRNLSARLENQAKGLLKPPEACGILSRKQYTVDIAELQDVSKKCRTDCEELLQHLRSYKTKNSSSRLRGAIKAAFMKQLGEGKITAMKDRLEYAQRIMSVQINAIICDIPFSQQISETSTTMESLTLESYRLKADQQTNMKSISHALDNISERLNKLKLRETELVKAKGRDGRSRQSVFSDYQIEALSQSVKEILTIERNVSAQHAIIKTVRYDSWPMRHDAIHEAHRETFKWAFESKVASWLLEGDGIFWISGKPGSGKSTLMKFIADHRNTRRYLENWAYPQPIVTATHYFWAAGTSMQQSLQGLHRSLLYDIFRRLPSCIPIAAPERWATVLYASQESLLDHREPWNLTELSTALQNLARSIDLPAKVCICVDGMDEFDGDMLELCEILKTFSRSSHIKLCLSSRPWNVFKDSFGSELSKLIYIHELTHNDIHNFARDELQSHPRWIASTCGTDALERGALIEAVAIRAEGVFLWAFLVTKSLREGLSNDDTIADMQERLDSLPRSLEDLFKHILETVDPIYHPKMAGMLRVTAQAVNPLLLDHYWHYEKGFEKLQYAILCPIRPYSHEQTLTLREQAGRRINAMTEGLLEVRNGRVEFLHRTVKDYLGTKEGSNYIDERIRPKHSIWLSILGAFLAQMKTTTYATTQLAGIVRHAPGQNTGQCIQDLHEAFLYATLAARAPDDVDQVVKFLDEYERSLQYMQETSQITVDALTPYDQRLPFREELLKHNLPFYLEKKLEHDYDYFEIFDRSPLFAALMPIVPCPLPERPDPCIRMVEILLQKGIDPNDPMTTGKTFKPLSPLQLFISRELERTEGYNSLIALLESYSMNPQLKSILKPKKLGEAKRKRDGKSKHIAKKLTYSGFYDDNTASVTELACWKDGRVVEGQDWAKLGEVTYQIAGYEGVDGPESLLCGSCWSLSYGATSRSVLVLNSAQARSGFETSLAVMNSLTGGNAGRLGRVNVTAFQTEPLDCGVATEPTEEELKMVV</sequence>
<dbReference type="InterPro" id="IPR027417">
    <property type="entry name" value="P-loop_NTPase"/>
</dbReference>
<dbReference type="EMBL" id="JAAOAK010000335">
    <property type="protein sequence ID" value="KAF5672704.1"/>
    <property type="molecule type" value="Genomic_DNA"/>
</dbReference>
<keyword evidence="4" id="KW-0677">Repeat</keyword>
<dbReference type="Pfam" id="PF07249">
    <property type="entry name" value="Cerato-platanin"/>
    <property type="match status" value="1"/>
</dbReference>
<comment type="similarity">
    <text evidence="2">Belongs to the cerato-platanin family.</text>
</comment>
<feature type="domain" description="DUF7791" evidence="6">
    <location>
        <begin position="571"/>
        <end position="699"/>
    </location>
</feature>
<comment type="subcellular location">
    <subcellularLocation>
        <location evidence="1">Secreted</location>
    </subcellularLocation>
</comment>
<dbReference type="InterPro" id="IPR036908">
    <property type="entry name" value="RlpA-like_sf"/>
</dbReference>
<dbReference type="Pfam" id="PF24883">
    <property type="entry name" value="NPHP3_N"/>
    <property type="match status" value="1"/>
</dbReference>
<dbReference type="InterPro" id="IPR010829">
    <property type="entry name" value="Cerato-platanin"/>
</dbReference>
<dbReference type="GO" id="GO:0005576">
    <property type="term" value="C:extracellular region"/>
    <property type="evidence" value="ECO:0007669"/>
    <property type="project" value="UniProtKB-SubCell"/>
</dbReference>
<evidence type="ECO:0000256" key="3">
    <source>
        <dbReference type="ARBA" id="ARBA00022525"/>
    </source>
</evidence>
<dbReference type="Gene3D" id="3.40.50.300">
    <property type="entry name" value="P-loop containing nucleotide triphosphate hydrolases"/>
    <property type="match status" value="1"/>
</dbReference>
<evidence type="ECO:0000313" key="7">
    <source>
        <dbReference type="EMBL" id="KAF5672704.1"/>
    </source>
</evidence>
<dbReference type="Pfam" id="PF25053">
    <property type="entry name" value="DUF7791"/>
    <property type="match status" value="1"/>
</dbReference>
<dbReference type="CDD" id="cd22778">
    <property type="entry name" value="DPBB_CEPL-like"/>
    <property type="match status" value="1"/>
</dbReference>
<accession>A0A8H5TPA3</accession>
<gene>
    <name evidence="7" type="ORF">FDENT_10506</name>
</gene>
<feature type="domain" description="Nephrocystin 3-like N-terminal" evidence="5">
    <location>
        <begin position="280"/>
        <end position="458"/>
    </location>
</feature>
<organism evidence="7 8">
    <name type="scientific">Fusarium denticulatum</name>
    <dbReference type="NCBI Taxonomy" id="48507"/>
    <lineage>
        <taxon>Eukaryota</taxon>
        <taxon>Fungi</taxon>
        <taxon>Dikarya</taxon>
        <taxon>Ascomycota</taxon>
        <taxon>Pezizomycotina</taxon>
        <taxon>Sordariomycetes</taxon>
        <taxon>Hypocreomycetidae</taxon>
        <taxon>Hypocreales</taxon>
        <taxon>Nectriaceae</taxon>
        <taxon>Fusarium</taxon>
        <taxon>Fusarium fujikuroi species complex</taxon>
    </lineage>
</organism>
<dbReference type="Gene3D" id="2.40.40.10">
    <property type="entry name" value="RlpA-like domain"/>
    <property type="match status" value="1"/>
</dbReference>
<dbReference type="AlphaFoldDB" id="A0A8H5TPA3"/>
<comment type="caution">
    <text evidence="7">The sequence shown here is derived from an EMBL/GenBank/DDBJ whole genome shotgun (WGS) entry which is preliminary data.</text>
</comment>
<keyword evidence="3" id="KW-0964">Secreted</keyword>
<dbReference type="PANTHER" id="PTHR10039">
    <property type="entry name" value="AMELOGENIN"/>
    <property type="match status" value="1"/>
</dbReference>